<dbReference type="InterPro" id="IPR016024">
    <property type="entry name" value="ARM-type_fold"/>
</dbReference>
<comment type="similarity">
    <text evidence="3">Belongs to the COPG family.</text>
</comment>
<dbReference type="InterPro" id="IPR013040">
    <property type="entry name" value="Coatomer_gsu_app_Ig-like_dom"/>
</dbReference>
<evidence type="ECO:0000313" key="22">
    <source>
        <dbReference type="Proteomes" id="UP000789375"/>
    </source>
</evidence>
<dbReference type="InterPro" id="IPR011989">
    <property type="entry name" value="ARM-like"/>
</dbReference>
<evidence type="ECO:0000256" key="9">
    <source>
        <dbReference type="ARBA" id="ARBA00022892"/>
    </source>
</evidence>
<evidence type="ECO:0000259" key="18">
    <source>
        <dbReference type="Pfam" id="PF01602"/>
    </source>
</evidence>
<keyword evidence="6" id="KW-0963">Cytoplasm</keyword>
<reference evidence="21" key="1">
    <citation type="submission" date="2021-06" db="EMBL/GenBank/DDBJ databases">
        <authorList>
            <person name="Kallberg Y."/>
            <person name="Tangrot J."/>
            <person name="Rosling A."/>
        </authorList>
    </citation>
    <scope>NUCLEOTIDE SEQUENCE</scope>
    <source>
        <strain evidence="21">87-6 pot B 2015</strain>
    </source>
</reference>
<dbReference type="Pfam" id="PF16381">
    <property type="entry name" value="Coatomer_g_Cpla"/>
    <property type="match status" value="1"/>
</dbReference>
<gene>
    <name evidence="21" type="ORF">FMOSSE_LOCUS9796</name>
</gene>
<dbReference type="Gene3D" id="1.10.3730.20">
    <property type="match status" value="1"/>
</dbReference>
<evidence type="ECO:0000256" key="8">
    <source>
        <dbReference type="ARBA" id="ARBA00022737"/>
    </source>
</evidence>
<keyword evidence="16" id="KW-0812">Transmembrane</keyword>
<evidence type="ECO:0000256" key="13">
    <source>
        <dbReference type="ARBA" id="ARBA00023329"/>
    </source>
</evidence>
<evidence type="ECO:0000256" key="12">
    <source>
        <dbReference type="ARBA" id="ARBA00023136"/>
    </source>
</evidence>
<evidence type="ECO:0000256" key="5">
    <source>
        <dbReference type="ARBA" id="ARBA00022448"/>
    </source>
</evidence>
<dbReference type="Gene3D" id="3.30.310.10">
    <property type="entry name" value="TATA-Binding Protein"/>
    <property type="match status" value="1"/>
</dbReference>
<keyword evidence="10" id="KW-0653">Protein transport</keyword>
<keyword evidence="9" id="KW-0931">ER-Golgi transport</keyword>
<dbReference type="Gene3D" id="2.60.40.1480">
    <property type="entry name" value="Coatomer, gamma subunit, appendage domain"/>
    <property type="match status" value="1"/>
</dbReference>
<comment type="caution">
    <text evidence="21">The sequence shown here is derived from an EMBL/GenBank/DDBJ whole genome shotgun (WGS) entry which is preliminary data.</text>
</comment>
<feature type="non-terminal residue" evidence="21">
    <location>
        <position position="1062"/>
    </location>
</feature>
<dbReference type="Gene3D" id="1.25.10.10">
    <property type="entry name" value="Leucine-rich Repeat Variant"/>
    <property type="match status" value="2"/>
</dbReference>
<evidence type="ECO:0000256" key="4">
    <source>
        <dbReference type="ARBA" id="ARBA00011775"/>
    </source>
</evidence>
<dbReference type="InterPro" id="IPR000620">
    <property type="entry name" value="EamA_dom"/>
</dbReference>
<evidence type="ECO:0000259" key="20">
    <source>
        <dbReference type="Pfam" id="PF16381"/>
    </source>
</evidence>
<organism evidence="21 22">
    <name type="scientific">Funneliformis mosseae</name>
    <name type="common">Endomycorrhizal fungus</name>
    <name type="synonym">Glomus mosseae</name>
    <dbReference type="NCBI Taxonomy" id="27381"/>
    <lineage>
        <taxon>Eukaryota</taxon>
        <taxon>Fungi</taxon>
        <taxon>Fungi incertae sedis</taxon>
        <taxon>Mucoromycota</taxon>
        <taxon>Glomeromycotina</taxon>
        <taxon>Glomeromycetes</taxon>
        <taxon>Glomerales</taxon>
        <taxon>Glomeraceae</taxon>
        <taxon>Funneliformis</taxon>
    </lineage>
</organism>
<dbReference type="InterPro" id="IPR009028">
    <property type="entry name" value="Coatomer/calthrin_app_sub_C"/>
</dbReference>
<feature type="domain" description="Coatomer subunit gamma C-terminal" evidence="20">
    <location>
        <begin position="801"/>
        <end position="912"/>
    </location>
</feature>
<evidence type="ECO:0000313" key="21">
    <source>
        <dbReference type="EMBL" id="CAG8617481.1"/>
    </source>
</evidence>
<feature type="transmembrane region" description="Helical" evidence="16">
    <location>
        <begin position="1006"/>
        <end position="1026"/>
    </location>
</feature>
<keyword evidence="12 16" id="KW-0472">Membrane</keyword>
<dbReference type="PIRSF" id="PIRSF037093">
    <property type="entry name" value="Coatomer_gamma_subunit"/>
    <property type="match status" value="1"/>
</dbReference>
<dbReference type="Pfam" id="PF00892">
    <property type="entry name" value="EamA"/>
    <property type="match status" value="1"/>
</dbReference>
<dbReference type="InterPro" id="IPR037067">
    <property type="entry name" value="Coatomer_gsu_app_sf"/>
</dbReference>
<dbReference type="FunFam" id="1.25.10.10:FF:000071">
    <property type="entry name" value="Coatomer subunit gamma"/>
    <property type="match status" value="1"/>
</dbReference>
<dbReference type="InterPro" id="IPR002553">
    <property type="entry name" value="Clathrin/coatomer_adapt-like_N"/>
</dbReference>
<dbReference type="GO" id="GO:0000139">
    <property type="term" value="C:Golgi membrane"/>
    <property type="evidence" value="ECO:0007669"/>
    <property type="project" value="UniProtKB-SubCell"/>
</dbReference>
<dbReference type="Proteomes" id="UP000789375">
    <property type="component" value="Unassembled WGS sequence"/>
</dbReference>
<proteinExistence type="inferred from homology"/>
<evidence type="ECO:0000256" key="7">
    <source>
        <dbReference type="ARBA" id="ARBA00022553"/>
    </source>
</evidence>
<evidence type="ECO:0000259" key="17">
    <source>
        <dbReference type="Pfam" id="PF00892"/>
    </source>
</evidence>
<dbReference type="InterPro" id="IPR017106">
    <property type="entry name" value="Coatomer_gsu"/>
</dbReference>
<dbReference type="GO" id="GO:0006886">
    <property type="term" value="P:intracellular protein transport"/>
    <property type="evidence" value="ECO:0007669"/>
    <property type="project" value="InterPro"/>
</dbReference>
<evidence type="ECO:0000256" key="11">
    <source>
        <dbReference type="ARBA" id="ARBA00023034"/>
    </source>
</evidence>
<dbReference type="FunFam" id="2.60.40.1480:FF:000001">
    <property type="entry name" value="Coatomer subunit gamma"/>
    <property type="match status" value="1"/>
</dbReference>
<dbReference type="FunFam" id="3.30.310.10:FF:000008">
    <property type="entry name" value="Coatomer subunit gamma"/>
    <property type="match status" value="1"/>
</dbReference>
<dbReference type="PANTHER" id="PTHR10261:SF0">
    <property type="entry name" value="COATOMER SUBUNIT GAMMA-2"/>
    <property type="match status" value="1"/>
</dbReference>
<dbReference type="SUPFAM" id="SSF55711">
    <property type="entry name" value="Subdomain of clathrin and coatomer appendage domain"/>
    <property type="match status" value="1"/>
</dbReference>
<keyword evidence="13" id="KW-0968">Cytoplasmic vesicle</keyword>
<evidence type="ECO:0000256" key="1">
    <source>
        <dbReference type="ARBA" id="ARBA00004255"/>
    </source>
</evidence>
<comment type="subcellular location">
    <subcellularLocation>
        <location evidence="2">Cytoplasmic vesicle</location>
        <location evidence="2">COPI-coated vesicle membrane</location>
        <topology evidence="2">Peripheral membrane protein</topology>
        <orientation evidence="2">Cytoplasmic side</orientation>
    </subcellularLocation>
    <subcellularLocation>
        <location evidence="1">Golgi apparatus membrane</location>
        <topology evidence="1">Peripheral membrane protein</topology>
        <orientation evidence="1">Cytoplasmic side</orientation>
    </subcellularLocation>
</comment>
<comment type="function">
    <text evidence="14">The coatomer is a cytosolic protein complex that binds to dilysine motifs and reversibly associates with Golgi non-clathrin-coated vesicles, which further mediate biosynthetic protein transport from the ER, via the Golgi up to the trans Golgi network. Coatomer complex is required for budding from Golgi membranes, and is essential for the retrograde Golgi-to-ER transport of dilysine-tagged proteins.</text>
</comment>
<comment type="subunit">
    <text evidence="4">Oligomeric complex that consists of at least the alpha, beta, beta', gamma, delta, epsilon and zeta subunits.</text>
</comment>
<name>A0A9N9CVB9_FUNMO</name>
<feature type="transmembrane region" description="Helical" evidence="16">
    <location>
        <begin position="1032"/>
        <end position="1048"/>
    </location>
</feature>
<dbReference type="InterPro" id="IPR037185">
    <property type="entry name" value="EmrE-like"/>
</dbReference>
<dbReference type="GO" id="GO:0005198">
    <property type="term" value="F:structural molecule activity"/>
    <property type="evidence" value="ECO:0007669"/>
    <property type="project" value="InterPro"/>
</dbReference>
<dbReference type="InterPro" id="IPR032154">
    <property type="entry name" value="Coatomer_g_Cpla"/>
</dbReference>
<evidence type="ECO:0000256" key="6">
    <source>
        <dbReference type="ARBA" id="ARBA00022490"/>
    </source>
</evidence>
<dbReference type="GO" id="GO:0005783">
    <property type="term" value="C:endoplasmic reticulum"/>
    <property type="evidence" value="ECO:0007669"/>
    <property type="project" value="TreeGrafter"/>
</dbReference>
<dbReference type="FunFam" id="1.25.10.10:FF:000382">
    <property type="entry name" value="Coatomer subunit gamma"/>
    <property type="match status" value="1"/>
</dbReference>
<dbReference type="InterPro" id="IPR012295">
    <property type="entry name" value="TBP_dom_sf"/>
</dbReference>
<dbReference type="Pfam" id="PF01602">
    <property type="entry name" value="Adaptin_N"/>
    <property type="match status" value="1"/>
</dbReference>
<keyword evidence="5" id="KW-0813">Transport</keyword>
<evidence type="ECO:0000256" key="10">
    <source>
        <dbReference type="ARBA" id="ARBA00022927"/>
    </source>
</evidence>
<dbReference type="GO" id="GO:0006888">
    <property type="term" value="P:endoplasmic reticulum to Golgi vesicle-mediated transport"/>
    <property type="evidence" value="ECO:0007669"/>
    <property type="project" value="TreeGrafter"/>
</dbReference>
<evidence type="ECO:0000256" key="2">
    <source>
        <dbReference type="ARBA" id="ARBA00004347"/>
    </source>
</evidence>
<keyword evidence="22" id="KW-1185">Reference proteome</keyword>
<evidence type="ECO:0000256" key="15">
    <source>
        <dbReference type="ARBA" id="ARBA00081297"/>
    </source>
</evidence>
<dbReference type="SUPFAM" id="SSF103481">
    <property type="entry name" value="Multidrug resistance efflux transporter EmrE"/>
    <property type="match status" value="1"/>
</dbReference>
<dbReference type="AlphaFoldDB" id="A0A9N9CVB9"/>
<dbReference type="Pfam" id="PF08752">
    <property type="entry name" value="COP-gamma_platf"/>
    <property type="match status" value="1"/>
</dbReference>
<keyword evidence="8" id="KW-0677">Repeat</keyword>
<dbReference type="GO" id="GO:0030126">
    <property type="term" value="C:COPI vesicle coat"/>
    <property type="evidence" value="ECO:0007669"/>
    <property type="project" value="InterPro"/>
</dbReference>
<feature type="transmembrane region" description="Helical" evidence="16">
    <location>
        <begin position="973"/>
        <end position="994"/>
    </location>
</feature>
<dbReference type="EMBL" id="CAJVPP010002988">
    <property type="protein sequence ID" value="CAG8617481.1"/>
    <property type="molecule type" value="Genomic_DNA"/>
</dbReference>
<feature type="domain" description="EamA" evidence="17">
    <location>
        <begin position="976"/>
        <end position="1049"/>
    </location>
</feature>
<evidence type="ECO:0000256" key="16">
    <source>
        <dbReference type="SAM" id="Phobius"/>
    </source>
</evidence>
<keyword evidence="16" id="KW-1133">Transmembrane helix</keyword>
<protein>
    <recommendedName>
        <fullName evidence="15">Gamma-coat protein</fullName>
    </recommendedName>
</protein>
<dbReference type="GO" id="GO:0006891">
    <property type="term" value="P:intra-Golgi vesicle-mediated transport"/>
    <property type="evidence" value="ECO:0007669"/>
    <property type="project" value="TreeGrafter"/>
</dbReference>
<evidence type="ECO:0000259" key="19">
    <source>
        <dbReference type="Pfam" id="PF08752"/>
    </source>
</evidence>
<dbReference type="SUPFAM" id="SSF49348">
    <property type="entry name" value="Clathrin adaptor appendage domain"/>
    <property type="match status" value="1"/>
</dbReference>
<evidence type="ECO:0000256" key="3">
    <source>
        <dbReference type="ARBA" id="ARBA00010720"/>
    </source>
</evidence>
<keyword evidence="7" id="KW-0597">Phosphoprotein</keyword>
<dbReference type="GO" id="GO:0005793">
    <property type="term" value="C:endoplasmic reticulum-Golgi intermediate compartment"/>
    <property type="evidence" value="ECO:0007669"/>
    <property type="project" value="TreeGrafter"/>
</dbReference>
<sequence>DLGVFYHIDKSTVLQEARVFNESPIVPRKCRLLLTKIIYLLYLGEPMATNEATELFFSVTKLFQSKDIALRQMVYLVIKELSTIAEDVIMVTSSLMKDMQPKSEVIYRANAIRALCKIIDATMLPSVERFLKAAIVDKTPSISSAAMVSSYHLFPAGKDVIKRWANEVHEAINSKPTSLVGTASSYLSFTSSGSSYNTPSTSNISQYHALGLLYMIRQHDRMAVTKLIQQLAGSSRGNFGSSSGTLRNPFAYCLLIRYAAKTLDEDPNLRQQMFELLEGWLRHKSDIVNFEAAKAICNIKDVTSKELYPAVNVLQLFLSSPKSTLRFAAIRTLNKLAMSHPTAVQPCNLDMENLITDQNRSTGNEASVDRLMKQITGFMSEISDEFKVIVVDAIRSLCLKFPTKQVVMLSFLSGVLRDEGGYEFKRAVVEAIFDLVKFIPESKEAALAHLCEFIEDCEFTKLSVRVLHLLGVEGPKTATPTKFIRYIYNRVILENSIVRAAAVSALAKFGVSAEDSEVRKSIKVLLTRCLDDNDDEVRDRATLYLKLMDDEESAEKYVKDDSTYSLAALERQLVQYVSNQDASEKPFDLSAVPKITKAQAEAENLKSRSFDLVSTQTIGISSSAVASSSAATISTSRDATPTPGIDQQVVYAHQLEKISEIAAFGSLFKSSVKPVELTESETEYAVSCVKHLFDEHIVFQFIVVNTLNDQLLENVTIVMQAESDDGSLVEEFVIPAPKLPYDQPGSIYVAFKRTNPEDYPLCSFSNTLKFLVKDCDPSTGEADAEGYEDEYLVEDIEIVTGDYILPTYINDFQSTWDNMGEEGQVIETFALTAAKSLKAACTTLIDLLGMGPVENSGTPTSPSLHTLMLSGTFLSDIKVLAKSRMTYSPSSGVTMELSVRSSSEEISRIVIGAGQKGSSRYICLFKVSKFALASVFAKLFTDARTFVVAQYLCNMIVNENCEDILNETIRVKFLRICCFGSIFICNTLMWTFFTKALNKSSSSLQVTVLNTATNFCMTAVLGNIIFGEILSLQWWIGASLIVIGTLLVNDRKDQMKNKDKRQ</sequence>
<accession>A0A9N9CVB9</accession>
<evidence type="ECO:0000256" key="14">
    <source>
        <dbReference type="ARBA" id="ARBA00025536"/>
    </source>
</evidence>
<dbReference type="GO" id="GO:0009306">
    <property type="term" value="P:protein secretion"/>
    <property type="evidence" value="ECO:0007669"/>
    <property type="project" value="TreeGrafter"/>
</dbReference>
<dbReference type="SUPFAM" id="SSF48371">
    <property type="entry name" value="ARM repeat"/>
    <property type="match status" value="1"/>
</dbReference>
<feature type="domain" description="Coatomer gamma subunit appendage Ig-like subdomain" evidence="19">
    <location>
        <begin position="651"/>
        <end position="798"/>
    </location>
</feature>
<dbReference type="PANTHER" id="PTHR10261">
    <property type="entry name" value="COATOMER SUBUNIT GAMMA"/>
    <property type="match status" value="1"/>
</dbReference>
<feature type="domain" description="Clathrin/coatomer adaptor adaptin-like N-terminal" evidence="18">
    <location>
        <begin position="10"/>
        <end position="551"/>
    </location>
</feature>
<keyword evidence="11" id="KW-0333">Golgi apparatus</keyword>
<dbReference type="InterPro" id="IPR013041">
    <property type="entry name" value="Clathrin_app_Ig-like_sf"/>
</dbReference>